<accession>A0A0D6DZY6</accession>
<protein>
    <submittedName>
        <fullName evidence="2">Gp7 family phage SPP1 minor capsid protein</fullName>
    </submittedName>
</protein>
<organism evidence="2 3">
    <name type="scientific">Pseudolactococcus piscium MKFS47</name>
    <dbReference type="NCBI Taxonomy" id="297352"/>
    <lineage>
        <taxon>Bacteria</taxon>
        <taxon>Bacillati</taxon>
        <taxon>Bacillota</taxon>
        <taxon>Bacilli</taxon>
        <taxon>Lactobacillales</taxon>
        <taxon>Streptococcaceae</taxon>
        <taxon>Pseudolactococcus</taxon>
    </lineage>
</organism>
<sequence length="273" mass="31515">MAELTYLQRRLQNPLHKAYNENEQAIRQWLSVYQQASKDIKAEIFDAYQKTNTEKPLISDFYRYNNLQKIEKQINDSILQLGSKEVDYTKQSLQHATLVGSQAAHDVLNTNVLNKGAIDELIKHPWHDANYSDRIWKNKAQLINALKSDLTNGIIQGKSIYEVANIIDNRIDVGRGQTQRLVRTEYMHALNQGQIESYKAKGYKKLRWVATMDSKTSKICRKRNGKEYDIDSLPDIPAHPNCRCTMVPVIDIAALDKRGEEIRQLRESINSKK</sequence>
<proteinExistence type="predicted"/>
<dbReference type="EMBL" id="LN774769">
    <property type="protein sequence ID" value="CEN29351.1"/>
    <property type="molecule type" value="Genomic_DNA"/>
</dbReference>
<evidence type="ECO:0000313" key="2">
    <source>
        <dbReference type="EMBL" id="CEN29351.1"/>
    </source>
</evidence>
<gene>
    <name evidence="2" type="ORF">LACPI_2151</name>
</gene>
<evidence type="ECO:0000259" key="1">
    <source>
        <dbReference type="Pfam" id="PF04233"/>
    </source>
</evidence>
<dbReference type="InterPro" id="IPR006528">
    <property type="entry name" value="Phage_head_morphogenesis_dom"/>
</dbReference>
<reference evidence="3" key="1">
    <citation type="submission" date="2015-01" db="EMBL/GenBank/DDBJ databases">
        <authorList>
            <person name="Andreevskaya M."/>
        </authorList>
    </citation>
    <scope>NUCLEOTIDE SEQUENCE [LARGE SCALE GENOMIC DNA]</scope>
    <source>
        <strain evidence="3">MKFS47</strain>
    </source>
</reference>
<evidence type="ECO:0000313" key="3">
    <source>
        <dbReference type="Proteomes" id="UP000033166"/>
    </source>
</evidence>
<dbReference type="Proteomes" id="UP000033166">
    <property type="component" value="Chromosome I"/>
</dbReference>
<dbReference type="NCBIfam" id="TIGR01641">
    <property type="entry name" value="phageSPP1_gp7"/>
    <property type="match status" value="1"/>
</dbReference>
<dbReference type="HOGENOM" id="CLU_017434_0_1_9"/>
<dbReference type="RefSeq" id="WP_047916334.1">
    <property type="nucleotide sequence ID" value="NZ_LN774769.1"/>
</dbReference>
<dbReference type="KEGG" id="lpk:LACPI_2151"/>
<name>A0A0D6DZY6_9LACT</name>
<dbReference type="AlphaFoldDB" id="A0A0D6DZY6"/>
<dbReference type="Pfam" id="PF04233">
    <property type="entry name" value="Phage_Mu_F"/>
    <property type="match status" value="1"/>
</dbReference>
<feature type="domain" description="Phage head morphogenesis" evidence="1">
    <location>
        <begin position="146"/>
        <end position="246"/>
    </location>
</feature>